<dbReference type="PANTHER" id="PTHR43308">
    <property type="entry name" value="OUTER MEMBRANE PROTEIN ALPHA-RELATED"/>
    <property type="match status" value="1"/>
</dbReference>
<dbReference type="Proteomes" id="UP000655830">
    <property type="component" value="Unassembled WGS sequence"/>
</dbReference>
<organism evidence="5 6">
    <name type="scientific">Zhenhengia yiwuensis</name>
    <dbReference type="NCBI Taxonomy" id="2763666"/>
    <lineage>
        <taxon>Bacteria</taxon>
        <taxon>Bacillati</taxon>
        <taxon>Bacillota</taxon>
        <taxon>Clostridia</taxon>
        <taxon>Lachnospirales</taxon>
        <taxon>Lachnospiraceae</taxon>
        <taxon>Zhenhengia</taxon>
    </lineage>
</organism>
<sequence>MKLQRRLAMLMSGTMLITAMPVWANDYSKHWAKEAIERWSTNGVVQGYEDGSFKPNQKVTRAELASFVVRVFGLTEVSNAKKYDDVQEGQWYTKAINTVSSSGIMKDYGTSFRPNDFATREETAHVLANAYELTGTSPQSFDDERLISAWAEEQIGAMVQHGILKGKTETTIAPQDSVTRAEVVTMLDRLTAEFYNQSGTYTPNTDGNVVVNTKDVVLKDAIIKGNLYIAEGVGNGDVILDNTTVTGRVIVEGGGENSVKFTNGSKADNVKVEKADGKVRIFVDDKSTVTDVVLESGAKIDGTVNSLTVETTQPVQVLSGIIKNLTFSKEAKGVAITLSDKVEIKEAIFNVESQVKGKGKIENATVSVEGVKLETQPSHTTLEGDIKVSIGGHLLDKDAVNKPLAGVGSGSSGGSSSDDSSGGGSNGGGETVNKPQAIVTPSKVSQFQVSGTGVDIEINLKNTKLTIKEAGDLWKAIEPTFNLNGSVGTEIVDEDTFRVHIRSRIAIDKLPSRWEFVLPESILSTNKDIKISVPIVEDTSEEIFELALNGIPDMFEMSIDEHGDNIFRVLETWTGINAIPDLEMDVEVLAFHEYINNDGVINYPDNSIGEAIPINVAISYKGMEQQKQVFVALKPLSEVDEVPNGTERLTTTPGAISVSSGDVVEFTVTTDSAIFIPNVNGEIHGKYNGSYWVEVFDSIVSDDGKTLKFKAKFNDVVTGARFDFMIPEEWFIDGKYRQTELIIVKKK</sequence>
<feature type="domain" description="SLH" evidence="4">
    <location>
        <begin position="138"/>
        <end position="201"/>
    </location>
</feature>
<dbReference type="AlphaFoldDB" id="A0A926IEF5"/>
<feature type="compositionally biased region" description="Gly residues" evidence="2">
    <location>
        <begin position="421"/>
        <end position="430"/>
    </location>
</feature>
<reference evidence="5" key="1">
    <citation type="submission" date="2020-08" db="EMBL/GenBank/DDBJ databases">
        <title>Genome public.</title>
        <authorList>
            <person name="Liu C."/>
            <person name="Sun Q."/>
        </authorList>
    </citation>
    <scope>NUCLEOTIDE SEQUENCE</scope>
    <source>
        <strain evidence="5">NSJ-12</strain>
    </source>
</reference>
<dbReference type="PANTHER" id="PTHR43308:SF5">
    <property type="entry name" value="S-LAYER PROTEIN _ PEPTIDOGLYCAN ENDO-BETA-N-ACETYLGLUCOSAMINIDASE"/>
    <property type="match status" value="1"/>
</dbReference>
<evidence type="ECO:0000256" key="3">
    <source>
        <dbReference type="SAM" id="SignalP"/>
    </source>
</evidence>
<dbReference type="PROSITE" id="PS51272">
    <property type="entry name" value="SLH"/>
    <property type="match status" value="3"/>
</dbReference>
<evidence type="ECO:0000259" key="4">
    <source>
        <dbReference type="PROSITE" id="PS51272"/>
    </source>
</evidence>
<dbReference type="Pfam" id="PF00395">
    <property type="entry name" value="SLH"/>
    <property type="match status" value="3"/>
</dbReference>
<feature type="region of interest" description="Disordered" evidence="2">
    <location>
        <begin position="405"/>
        <end position="435"/>
    </location>
</feature>
<feature type="domain" description="SLH" evidence="4">
    <location>
        <begin position="83"/>
        <end position="137"/>
    </location>
</feature>
<evidence type="ECO:0000256" key="1">
    <source>
        <dbReference type="ARBA" id="ARBA00022737"/>
    </source>
</evidence>
<feature type="signal peptide" evidence="3">
    <location>
        <begin position="1"/>
        <end position="24"/>
    </location>
</feature>
<dbReference type="RefSeq" id="WP_249332652.1">
    <property type="nucleotide sequence ID" value="NZ_JACRSY010000012.1"/>
</dbReference>
<evidence type="ECO:0000256" key="2">
    <source>
        <dbReference type="SAM" id="MobiDB-lite"/>
    </source>
</evidence>
<protein>
    <submittedName>
        <fullName evidence="5">S-layer homology domain-containing protein</fullName>
    </submittedName>
</protein>
<evidence type="ECO:0000313" key="5">
    <source>
        <dbReference type="EMBL" id="MBC8579698.1"/>
    </source>
</evidence>
<proteinExistence type="predicted"/>
<accession>A0A926IEF5</accession>
<dbReference type="InterPro" id="IPR001119">
    <property type="entry name" value="SLH_dom"/>
</dbReference>
<gene>
    <name evidence="5" type="ORF">H8718_09160</name>
</gene>
<dbReference type="EMBL" id="JACRSY010000012">
    <property type="protein sequence ID" value="MBC8579698.1"/>
    <property type="molecule type" value="Genomic_DNA"/>
</dbReference>
<keyword evidence="1" id="KW-0677">Repeat</keyword>
<keyword evidence="3" id="KW-0732">Signal</keyword>
<name>A0A926IEF5_9FIRM</name>
<dbReference type="InterPro" id="IPR051465">
    <property type="entry name" value="Cell_Envelope_Struct_Comp"/>
</dbReference>
<keyword evidence="6" id="KW-1185">Reference proteome</keyword>
<feature type="domain" description="SLH" evidence="4">
    <location>
        <begin position="19"/>
        <end position="82"/>
    </location>
</feature>
<comment type="caution">
    <text evidence="5">The sequence shown here is derived from an EMBL/GenBank/DDBJ whole genome shotgun (WGS) entry which is preliminary data.</text>
</comment>
<feature type="chain" id="PRO_5036973808" evidence="3">
    <location>
        <begin position="25"/>
        <end position="747"/>
    </location>
</feature>
<evidence type="ECO:0000313" key="6">
    <source>
        <dbReference type="Proteomes" id="UP000655830"/>
    </source>
</evidence>